<protein>
    <submittedName>
        <fullName evidence="8">DNA-binding response regulator, OmpR family, contains REC and winged-helix (WHTH) domain</fullName>
    </submittedName>
</protein>
<keyword evidence="2" id="KW-0902">Two-component regulatory system</keyword>
<dbReference type="OrthoDB" id="9802426at2"/>
<dbReference type="RefSeq" id="WP_092746134.1">
    <property type="nucleotide sequence ID" value="NZ_FMZC01000028.1"/>
</dbReference>
<dbReference type="PROSITE" id="PS50110">
    <property type="entry name" value="RESPONSE_REGULATORY"/>
    <property type="match status" value="1"/>
</dbReference>
<dbReference type="GO" id="GO:0005829">
    <property type="term" value="C:cytosol"/>
    <property type="evidence" value="ECO:0007669"/>
    <property type="project" value="TreeGrafter"/>
</dbReference>
<dbReference type="Pfam" id="PF00486">
    <property type="entry name" value="Trans_reg_C"/>
    <property type="match status" value="1"/>
</dbReference>
<evidence type="ECO:0000259" key="6">
    <source>
        <dbReference type="PROSITE" id="PS50110"/>
    </source>
</evidence>
<keyword evidence="9" id="KW-1185">Reference proteome</keyword>
<dbReference type="SMART" id="SM00448">
    <property type="entry name" value="REC"/>
    <property type="match status" value="1"/>
</dbReference>
<dbReference type="InterPro" id="IPR011006">
    <property type="entry name" value="CheY-like_superfamily"/>
</dbReference>
<dbReference type="InterPro" id="IPR016032">
    <property type="entry name" value="Sig_transdc_resp-reg_C-effctor"/>
</dbReference>
<dbReference type="InterPro" id="IPR036388">
    <property type="entry name" value="WH-like_DNA-bd_sf"/>
</dbReference>
<feature type="domain" description="OmpR/PhoB-type" evidence="7">
    <location>
        <begin position="126"/>
        <end position="225"/>
    </location>
</feature>
<gene>
    <name evidence="8" type="ORF">SAMN05192589_1285</name>
</gene>
<evidence type="ECO:0000256" key="4">
    <source>
        <dbReference type="PROSITE-ProRule" id="PRU00169"/>
    </source>
</evidence>
<dbReference type="GO" id="GO:0000156">
    <property type="term" value="F:phosphorelay response regulator activity"/>
    <property type="evidence" value="ECO:0007669"/>
    <property type="project" value="TreeGrafter"/>
</dbReference>
<dbReference type="Gene3D" id="1.10.10.10">
    <property type="entry name" value="Winged helix-like DNA-binding domain superfamily/Winged helix DNA-binding domain"/>
    <property type="match status" value="1"/>
</dbReference>
<dbReference type="InterPro" id="IPR001867">
    <property type="entry name" value="OmpR/PhoB-type_DNA-bd"/>
</dbReference>
<dbReference type="InterPro" id="IPR001789">
    <property type="entry name" value="Sig_transdc_resp-reg_receiver"/>
</dbReference>
<dbReference type="GO" id="GO:0032993">
    <property type="term" value="C:protein-DNA complex"/>
    <property type="evidence" value="ECO:0007669"/>
    <property type="project" value="TreeGrafter"/>
</dbReference>
<evidence type="ECO:0000259" key="7">
    <source>
        <dbReference type="PROSITE" id="PS51755"/>
    </source>
</evidence>
<dbReference type="PANTHER" id="PTHR48111:SF40">
    <property type="entry name" value="PHOSPHATE REGULON TRANSCRIPTIONAL REGULATORY PROTEIN PHOB"/>
    <property type="match status" value="1"/>
</dbReference>
<dbReference type="SUPFAM" id="SSF46894">
    <property type="entry name" value="C-terminal effector domain of the bipartite response regulators"/>
    <property type="match status" value="1"/>
</dbReference>
<sequence>MRIAALDDDPILMELIQASAQHAGHVCHPFHDGAGFLKTLRTETFDLLIVDWHLPDMSGMEVVRTLRAGLAPQMPILFVTRRNAEQDVVEALSCGADDFMTKPIRMAELMARTGALLRRAYPSAAARTLDFGRYRFEPKTRTVHKDGVAIDLKNKEYDLALFMFQKAGRLLSREHMRESVWGDVQDVPSRSLDTHVSRLRSKLALSPENGYVVSAVYGMGYRLDVVSATPPSAGST</sequence>
<evidence type="ECO:0000256" key="5">
    <source>
        <dbReference type="PROSITE-ProRule" id="PRU01091"/>
    </source>
</evidence>
<dbReference type="EMBL" id="FMZC01000028">
    <property type="protein sequence ID" value="SDE73215.1"/>
    <property type="molecule type" value="Genomic_DNA"/>
</dbReference>
<dbReference type="InterPro" id="IPR039420">
    <property type="entry name" value="WalR-like"/>
</dbReference>
<feature type="DNA-binding region" description="OmpR/PhoB-type" evidence="5">
    <location>
        <begin position="126"/>
        <end position="225"/>
    </location>
</feature>
<dbReference type="STRING" id="187868.SAMN05192589_1285"/>
<organism evidence="8 9">
    <name type="scientific">Paracidovorax valerianellae</name>
    <dbReference type="NCBI Taxonomy" id="187868"/>
    <lineage>
        <taxon>Bacteria</taxon>
        <taxon>Pseudomonadati</taxon>
        <taxon>Pseudomonadota</taxon>
        <taxon>Betaproteobacteria</taxon>
        <taxon>Burkholderiales</taxon>
        <taxon>Comamonadaceae</taxon>
        <taxon>Paracidovorax</taxon>
    </lineage>
</organism>
<accession>A0A1G7FCI4</accession>
<dbReference type="Pfam" id="PF00072">
    <property type="entry name" value="Response_reg"/>
    <property type="match status" value="1"/>
</dbReference>
<dbReference type="Gene3D" id="6.10.250.690">
    <property type="match status" value="1"/>
</dbReference>
<dbReference type="GO" id="GO:0000976">
    <property type="term" value="F:transcription cis-regulatory region binding"/>
    <property type="evidence" value="ECO:0007669"/>
    <property type="project" value="TreeGrafter"/>
</dbReference>
<dbReference type="CDD" id="cd17574">
    <property type="entry name" value="REC_OmpR"/>
    <property type="match status" value="1"/>
</dbReference>
<dbReference type="AlphaFoldDB" id="A0A1G7FCI4"/>
<proteinExistence type="predicted"/>
<feature type="modified residue" description="4-aspartylphosphate" evidence="4">
    <location>
        <position position="51"/>
    </location>
</feature>
<keyword evidence="1 4" id="KW-0597">Phosphoprotein</keyword>
<evidence type="ECO:0000256" key="2">
    <source>
        <dbReference type="ARBA" id="ARBA00023012"/>
    </source>
</evidence>
<evidence type="ECO:0000313" key="8">
    <source>
        <dbReference type="EMBL" id="SDE73215.1"/>
    </source>
</evidence>
<dbReference type="Proteomes" id="UP000198781">
    <property type="component" value="Unassembled WGS sequence"/>
</dbReference>
<dbReference type="PANTHER" id="PTHR48111">
    <property type="entry name" value="REGULATOR OF RPOS"/>
    <property type="match status" value="1"/>
</dbReference>
<evidence type="ECO:0000313" key="9">
    <source>
        <dbReference type="Proteomes" id="UP000198781"/>
    </source>
</evidence>
<reference evidence="8 9" key="1">
    <citation type="submission" date="2016-10" db="EMBL/GenBank/DDBJ databases">
        <authorList>
            <person name="de Groot N.N."/>
        </authorList>
    </citation>
    <scope>NUCLEOTIDE SEQUENCE [LARGE SCALE GENOMIC DNA]</scope>
    <source>
        <strain evidence="8 9">DSM 16619</strain>
    </source>
</reference>
<dbReference type="PROSITE" id="PS51755">
    <property type="entry name" value="OMPR_PHOB"/>
    <property type="match status" value="1"/>
</dbReference>
<keyword evidence="3 5" id="KW-0238">DNA-binding</keyword>
<dbReference type="Gene3D" id="3.40.50.2300">
    <property type="match status" value="1"/>
</dbReference>
<dbReference type="CDD" id="cd00383">
    <property type="entry name" value="trans_reg_C"/>
    <property type="match status" value="1"/>
</dbReference>
<dbReference type="GO" id="GO:0006355">
    <property type="term" value="P:regulation of DNA-templated transcription"/>
    <property type="evidence" value="ECO:0007669"/>
    <property type="project" value="InterPro"/>
</dbReference>
<dbReference type="SUPFAM" id="SSF52172">
    <property type="entry name" value="CheY-like"/>
    <property type="match status" value="1"/>
</dbReference>
<name>A0A1G7FCI4_9BURK</name>
<feature type="domain" description="Response regulatory" evidence="6">
    <location>
        <begin position="2"/>
        <end position="117"/>
    </location>
</feature>
<evidence type="ECO:0000256" key="1">
    <source>
        <dbReference type="ARBA" id="ARBA00022553"/>
    </source>
</evidence>
<dbReference type="SMART" id="SM00862">
    <property type="entry name" value="Trans_reg_C"/>
    <property type="match status" value="1"/>
</dbReference>
<evidence type="ECO:0000256" key="3">
    <source>
        <dbReference type="ARBA" id="ARBA00023125"/>
    </source>
</evidence>